<accession>A0AAQ0CHX9</accession>
<dbReference type="Pfam" id="PF01243">
    <property type="entry name" value="PNPOx_N"/>
    <property type="match status" value="1"/>
</dbReference>
<dbReference type="AlphaFoldDB" id="A0AAQ0CHX9"/>
<dbReference type="KEGG" id="hvn:EI420_07630"/>
<dbReference type="Gene3D" id="2.30.110.10">
    <property type="entry name" value="Electron Transport, Fmn-binding Protein, Chain A"/>
    <property type="match status" value="1"/>
</dbReference>
<dbReference type="EMBL" id="CP066539">
    <property type="protein sequence ID" value="QRL04734.1"/>
    <property type="molecule type" value="Genomic_DNA"/>
</dbReference>
<evidence type="ECO:0000313" key="4">
    <source>
        <dbReference type="Proteomes" id="UP000663479"/>
    </source>
</evidence>
<dbReference type="Proteomes" id="UP001318401">
    <property type="component" value="Unassembled WGS sequence"/>
</dbReference>
<dbReference type="RefSeq" id="WP_125747173.1">
    <property type="nucleotide sequence ID" value="NZ_BJUL01000007.1"/>
</dbReference>
<gene>
    <name evidence="2" type="ORF">DDR56_15895</name>
    <name evidence="3" type="ORF">JDS37_07275</name>
</gene>
<evidence type="ECO:0000313" key="2">
    <source>
        <dbReference type="EMBL" id="NPT32037.1"/>
    </source>
</evidence>
<dbReference type="SUPFAM" id="SSF50475">
    <property type="entry name" value="FMN-binding split barrel"/>
    <property type="match status" value="1"/>
</dbReference>
<feature type="domain" description="Pyridoxamine 5'-phosphate oxidase N-terminal" evidence="1">
    <location>
        <begin position="14"/>
        <end position="108"/>
    </location>
</feature>
<evidence type="ECO:0000313" key="5">
    <source>
        <dbReference type="Proteomes" id="UP001318401"/>
    </source>
</evidence>
<protein>
    <submittedName>
        <fullName evidence="3">Pyridoxamine 5'-phosphate oxidase family protein</fullName>
    </submittedName>
</protein>
<dbReference type="InterPro" id="IPR011576">
    <property type="entry name" value="Pyridox_Oxase_N"/>
</dbReference>
<evidence type="ECO:0000259" key="1">
    <source>
        <dbReference type="Pfam" id="PF01243"/>
    </source>
</evidence>
<reference evidence="2 5" key="1">
    <citation type="submission" date="2018-04" db="EMBL/GenBank/DDBJ databases">
        <authorList>
            <person name="Li G."/>
            <person name="Du W."/>
            <person name="Bai Y."/>
        </authorList>
    </citation>
    <scope>NUCLEOTIDE SEQUENCE [LARGE SCALE GENOMIC DNA]</scope>
    <source>
        <strain evidence="2 5">YYYZ-3</strain>
    </source>
</reference>
<evidence type="ECO:0000313" key="3">
    <source>
        <dbReference type="EMBL" id="QRL04734.1"/>
    </source>
</evidence>
<dbReference type="InterPro" id="IPR012349">
    <property type="entry name" value="Split_barrel_FMN-bd"/>
</dbReference>
<keyword evidence="5" id="KW-1185">Reference proteome</keyword>
<dbReference type="Proteomes" id="UP000663479">
    <property type="component" value="Chromosome"/>
</dbReference>
<dbReference type="EMBL" id="QDKN01000008">
    <property type="protein sequence ID" value="NPT32037.1"/>
    <property type="molecule type" value="Genomic_DNA"/>
</dbReference>
<name>A0AAQ0CHX9_9GAMM</name>
<organism evidence="3 4">
    <name type="scientific">Vreelandella venusta</name>
    <dbReference type="NCBI Taxonomy" id="44935"/>
    <lineage>
        <taxon>Bacteria</taxon>
        <taxon>Pseudomonadati</taxon>
        <taxon>Pseudomonadota</taxon>
        <taxon>Gammaproteobacteria</taxon>
        <taxon>Oceanospirillales</taxon>
        <taxon>Halomonadaceae</taxon>
        <taxon>Vreelandella</taxon>
    </lineage>
</organism>
<sequence>MTEHTTTTTLHTRANRLLDTASFITLATCNDTGTPWASTVNYVVLRSPLRLIWYSMTQAQHSINIDRQPMLSGSIFRSDLGELSPPAGLDGLQLLGDGRAVPDEEAAAIHTLYYRLNFPDPELRKSWELPLTDFLTGGRRRFYEMRPHSLWLLDLDQWREDKVDQRIAVDISQLA</sequence>
<proteinExistence type="predicted"/>
<reference evidence="3" key="2">
    <citation type="submission" date="2020-12" db="EMBL/GenBank/DDBJ databases">
        <title>Genome reconstruction of Halomonas venusta strain DSM 4743.</title>
        <authorList>
            <person name="Aguirre-Garrido J.F."/>
            <person name="Hernandez-Soto L.M."/>
            <person name="Martinez-Abarca F."/>
        </authorList>
    </citation>
    <scope>NUCLEOTIDE SEQUENCE</scope>
    <source>
        <strain evidence="3">4743</strain>
    </source>
</reference>